<dbReference type="Pfam" id="PF00531">
    <property type="entry name" value="Death"/>
    <property type="match status" value="1"/>
</dbReference>
<proteinExistence type="predicted"/>
<evidence type="ECO:0000313" key="4">
    <source>
        <dbReference type="Proteomes" id="UP000507470"/>
    </source>
</evidence>
<dbReference type="Gene3D" id="1.10.533.10">
    <property type="entry name" value="Death Domain, Fas"/>
    <property type="match status" value="2"/>
</dbReference>
<dbReference type="EMBL" id="CACVKT020006165">
    <property type="protein sequence ID" value="CAC5400114.1"/>
    <property type="molecule type" value="Genomic_DNA"/>
</dbReference>
<dbReference type="AlphaFoldDB" id="A0A6J8CYP8"/>
<feature type="domain" description="CARD" evidence="2">
    <location>
        <begin position="385"/>
        <end position="474"/>
    </location>
</feature>
<dbReference type="PROSITE" id="PS50017">
    <property type="entry name" value="DEATH_DOMAIN"/>
    <property type="match status" value="1"/>
</dbReference>
<dbReference type="OrthoDB" id="1357022at2759"/>
<dbReference type="GO" id="GO:0042981">
    <property type="term" value="P:regulation of apoptotic process"/>
    <property type="evidence" value="ECO:0007669"/>
    <property type="project" value="InterPro"/>
</dbReference>
<evidence type="ECO:0000259" key="2">
    <source>
        <dbReference type="PROSITE" id="PS50209"/>
    </source>
</evidence>
<evidence type="ECO:0000259" key="1">
    <source>
        <dbReference type="PROSITE" id="PS50017"/>
    </source>
</evidence>
<reference evidence="3 4" key="1">
    <citation type="submission" date="2020-06" db="EMBL/GenBank/DDBJ databases">
        <authorList>
            <person name="Li R."/>
            <person name="Bekaert M."/>
        </authorList>
    </citation>
    <scope>NUCLEOTIDE SEQUENCE [LARGE SCALE GENOMIC DNA]</scope>
    <source>
        <strain evidence="4">wild</strain>
    </source>
</reference>
<organism evidence="3 4">
    <name type="scientific">Mytilus coruscus</name>
    <name type="common">Sea mussel</name>
    <dbReference type="NCBI Taxonomy" id="42192"/>
    <lineage>
        <taxon>Eukaryota</taxon>
        <taxon>Metazoa</taxon>
        <taxon>Spiralia</taxon>
        <taxon>Lophotrochozoa</taxon>
        <taxon>Mollusca</taxon>
        <taxon>Bivalvia</taxon>
        <taxon>Autobranchia</taxon>
        <taxon>Pteriomorphia</taxon>
        <taxon>Mytilida</taxon>
        <taxon>Mytiloidea</taxon>
        <taxon>Mytilidae</taxon>
        <taxon>Mytilinae</taxon>
        <taxon>Mytilus</taxon>
    </lineage>
</organism>
<dbReference type="CDD" id="cd01670">
    <property type="entry name" value="Death"/>
    <property type="match status" value="1"/>
</dbReference>
<dbReference type="InterPro" id="IPR001315">
    <property type="entry name" value="CARD"/>
</dbReference>
<dbReference type="SUPFAM" id="SSF47986">
    <property type="entry name" value="DEATH domain"/>
    <property type="match status" value="2"/>
</dbReference>
<dbReference type="PROSITE" id="PS50209">
    <property type="entry name" value="CARD"/>
    <property type="match status" value="1"/>
</dbReference>
<feature type="domain" description="Death" evidence="1">
    <location>
        <begin position="262"/>
        <end position="334"/>
    </location>
</feature>
<accession>A0A6J8CYP8</accession>
<dbReference type="GO" id="GO:0007165">
    <property type="term" value="P:signal transduction"/>
    <property type="evidence" value="ECO:0007669"/>
    <property type="project" value="InterPro"/>
</dbReference>
<name>A0A6J8CYP8_MYTCO</name>
<sequence>MISSKREDSPQIEFDRSIHLAYRFKEEVVQPAILYRFIATFISMWKLRVSAKSSRLMIFTDSADVTTDNVHNMRIDIQGNRFIVSLSHKESKISIVPTIASTAQECLTHAITNISNFYFSVSDNSDCTRDLPFTIQIGLDMAWLDSNPRDRHLGRSAAEMTMEEIRKVYMHLKEKKPARSWEIINESINKESFNIKIKALHDWKKNTLYASFKQLQQSMKKEDIDIHILCQISNEVQKDFDQPKEKLLIRPSGSNIQQLPHHIGNQTYQLEIELGLYVVEMQQIERNHVTNLRCQTEEVLNKWRRLLEATYEVLVKALHRLELSSVLPYITYEVGLEEHMEVGLEKRDEVGLEEQVEVGLVKRDEIGIKEHVEVGLEEKTEVGLEKQVEVKLEEQVKKRFKQDIQINQILDYMMTHLVISSDDRLRIEQHGGQDDQNKALLEVVNKRRESTYTVFVDALRTSGYTDLANELKCDSQEGGSSEALEQPQNKELLQMNWKERILKRQQIIPEMET</sequence>
<evidence type="ECO:0008006" key="5">
    <source>
        <dbReference type="Google" id="ProtNLM"/>
    </source>
</evidence>
<dbReference type="InterPro" id="IPR011029">
    <property type="entry name" value="DEATH-like_dom_sf"/>
</dbReference>
<evidence type="ECO:0000313" key="3">
    <source>
        <dbReference type="EMBL" id="CAC5400114.1"/>
    </source>
</evidence>
<dbReference type="Pfam" id="PF00619">
    <property type="entry name" value="CARD"/>
    <property type="match status" value="1"/>
</dbReference>
<gene>
    <name evidence="3" type="ORF">MCOR_34328</name>
</gene>
<dbReference type="InterPro" id="IPR000488">
    <property type="entry name" value="Death_dom"/>
</dbReference>
<dbReference type="CDD" id="cd01671">
    <property type="entry name" value="CARD"/>
    <property type="match status" value="1"/>
</dbReference>
<keyword evidence="4" id="KW-1185">Reference proteome</keyword>
<dbReference type="Proteomes" id="UP000507470">
    <property type="component" value="Unassembled WGS sequence"/>
</dbReference>
<protein>
    <recommendedName>
        <fullName evidence="5">CARD domain-containing protein</fullName>
    </recommendedName>
</protein>